<accession>A0AAE4YD29</accession>
<keyword evidence="3" id="KW-1003">Cell membrane</keyword>
<evidence type="ECO:0000256" key="8">
    <source>
        <dbReference type="ARBA" id="ARBA00023136"/>
    </source>
</evidence>
<dbReference type="InterPro" id="IPR001851">
    <property type="entry name" value="ABC_transp_permease"/>
</dbReference>
<keyword evidence="8 11" id="KW-0472">Membrane</keyword>
<feature type="transmembrane region" description="Helical" evidence="11">
    <location>
        <begin position="41"/>
        <end position="61"/>
    </location>
</feature>
<feature type="transmembrane region" description="Helical" evidence="11">
    <location>
        <begin position="68"/>
        <end position="86"/>
    </location>
</feature>
<feature type="transmembrane region" description="Helical" evidence="11">
    <location>
        <begin position="92"/>
        <end position="113"/>
    </location>
</feature>
<evidence type="ECO:0000256" key="5">
    <source>
        <dbReference type="ARBA" id="ARBA00022597"/>
    </source>
</evidence>
<evidence type="ECO:0000256" key="4">
    <source>
        <dbReference type="ARBA" id="ARBA00022519"/>
    </source>
</evidence>
<dbReference type="GO" id="GO:0005886">
    <property type="term" value="C:plasma membrane"/>
    <property type="evidence" value="ECO:0007669"/>
    <property type="project" value="UniProtKB-SubCell"/>
</dbReference>
<dbReference type="CDD" id="cd06579">
    <property type="entry name" value="TM_PBP1_transp_AraH_like"/>
    <property type="match status" value="1"/>
</dbReference>
<evidence type="ECO:0000256" key="7">
    <source>
        <dbReference type="ARBA" id="ARBA00022989"/>
    </source>
</evidence>
<keyword evidence="4" id="KW-0997">Cell inner membrane</keyword>
<dbReference type="EMBL" id="JAABNR010000036">
    <property type="protein sequence ID" value="NBZ89829.1"/>
    <property type="molecule type" value="Genomic_DNA"/>
</dbReference>
<gene>
    <name evidence="12" type="ORF">GV832_19775</name>
</gene>
<feature type="transmembrane region" description="Helical" evidence="11">
    <location>
        <begin position="120"/>
        <end position="151"/>
    </location>
</feature>
<evidence type="ECO:0000313" key="12">
    <source>
        <dbReference type="EMBL" id="NBZ89829.1"/>
    </source>
</evidence>
<feature type="transmembrane region" description="Helical" evidence="11">
    <location>
        <begin position="296"/>
        <end position="315"/>
    </location>
</feature>
<sequence>MFASLLRRPEAGSFLGLVVVYLFFAALGGPVFLGAPGWSSWLNMAAEVGFIALPIGLLMIAGELDISVGAILPAASLTTAIISGHYDLPLWLGIAGGLSVGLLVGFVNGVLVTRTTIPSLILTIGTMFGVMGLTLGFTILIAGSTGVFLVPDPVSKALLGSALGGMFKVGIFWWLGFVAIVAYLLHVHPWGNWVFALGGDRESARNAGIPTARLVIQMYMLSGFAAAFVGVAQVISFGSAQVAAGSSFIFNSIMCVVIGGVLLTGGAGSVLGIVLGTITFAVVNQGIFFSGLDPNFGSIIIGALLLTAVLTNDRFRALAASFVKKKGPAQ</sequence>
<name>A0AAE4YD29_9RHOB</name>
<dbReference type="Proteomes" id="UP001193501">
    <property type="component" value="Unassembled WGS sequence"/>
</dbReference>
<evidence type="ECO:0000313" key="13">
    <source>
        <dbReference type="Proteomes" id="UP001193501"/>
    </source>
</evidence>
<feature type="transmembrane region" description="Helical" evidence="11">
    <location>
        <begin position="242"/>
        <end position="263"/>
    </location>
</feature>
<evidence type="ECO:0000256" key="9">
    <source>
        <dbReference type="ARBA" id="ARBA00035611"/>
    </source>
</evidence>
<dbReference type="GO" id="GO:0022857">
    <property type="term" value="F:transmembrane transporter activity"/>
    <property type="evidence" value="ECO:0007669"/>
    <property type="project" value="InterPro"/>
</dbReference>
<evidence type="ECO:0000256" key="2">
    <source>
        <dbReference type="ARBA" id="ARBA00022448"/>
    </source>
</evidence>
<keyword evidence="5" id="KW-0762">Sugar transport</keyword>
<proteinExistence type="predicted"/>
<evidence type="ECO:0000256" key="1">
    <source>
        <dbReference type="ARBA" id="ARBA00004651"/>
    </source>
</evidence>
<comment type="function">
    <text evidence="9">Part of the binding-protein-dependent transport system for D-xylose. Probably responsible for the translocation of the substrate across the membrane.</text>
</comment>
<comment type="caution">
    <text evidence="12">The sequence shown here is derived from an EMBL/GenBank/DDBJ whole genome shotgun (WGS) entry which is preliminary data.</text>
</comment>
<keyword evidence="2" id="KW-0813">Transport</keyword>
<keyword evidence="6 11" id="KW-0812">Transmembrane</keyword>
<dbReference type="Pfam" id="PF02653">
    <property type="entry name" value="BPD_transp_2"/>
    <property type="match status" value="1"/>
</dbReference>
<feature type="transmembrane region" description="Helical" evidence="11">
    <location>
        <begin position="171"/>
        <end position="195"/>
    </location>
</feature>
<feature type="transmembrane region" description="Helical" evidence="11">
    <location>
        <begin position="216"/>
        <end position="236"/>
    </location>
</feature>
<keyword evidence="7 11" id="KW-1133">Transmembrane helix</keyword>
<organism evidence="12 13">
    <name type="scientific">Stagnihabitans tardus</name>
    <dbReference type="NCBI Taxonomy" id="2699202"/>
    <lineage>
        <taxon>Bacteria</taxon>
        <taxon>Pseudomonadati</taxon>
        <taxon>Pseudomonadota</taxon>
        <taxon>Alphaproteobacteria</taxon>
        <taxon>Rhodobacterales</taxon>
        <taxon>Paracoccaceae</taxon>
        <taxon>Stagnihabitans</taxon>
    </lineage>
</organism>
<feature type="transmembrane region" description="Helical" evidence="11">
    <location>
        <begin position="270"/>
        <end position="290"/>
    </location>
</feature>
<dbReference type="PANTHER" id="PTHR32196">
    <property type="entry name" value="ABC TRANSPORTER PERMEASE PROTEIN YPHD-RELATED-RELATED"/>
    <property type="match status" value="1"/>
</dbReference>
<evidence type="ECO:0000256" key="11">
    <source>
        <dbReference type="SAM" id="Phobius"/>
    </source>
</evidence>
<keyword evidence="13" id="KW-1185">Reference proteome</keyword>
<feature type="transmembrane region" description="Helical" evidence="11">
    <location>
        <begin position="12"/>
        <end position="35"/>
    </location>
</feature>
<reference evidence="12" key="1">
    <citation type="submission" date="2020-01" db="EMBL/GenBank/DDBJ databases">
        <authorList>
            <person name="Chen W.-M."/>
        </authorList>
    </citation>
    <scope>NUCLEOTIDE SEQUENCE</scope>
    <source>
        <strain evidence="12">CYK-10</strain>
    </source>
</reference>
<dbReference type="AlphaFoldDB" id="A0AAE4YD29"/>
<comment type="subcellular location">
    <subcellularLocation>
        <location evidence="1">Cell membrane</location>
        <topology evidence="1">Multi-pass membrane protein</topology>
    </subcellularLocation>
</comment>
<evidence type="ECO:0000256" key="3">
    <source>
        <dbReference type="ARBA" id="ARBA00022475"/>
    </source>
</evidence>
<protein>
    <recommendedName>
        <fullName evidence="10">Xylose transport system permease protein XylH</fullName>
    </recommendedName>
</protein>
<dbReference type="PANTHER" id="PTHR32196:SF32">
    <property type="entry name" value="XYLOSE TRANSPORT SYSTEM PERMEASE PROTEIN XYLH"/>
    <property type="match status" value="1"/>
</dbReference>
<dbReference type="RefSeq" id="WP_168776621.1">
    <property type="nucleotide sequence ID" value="NZ_JAABNR010000036.1"/>
</dbReference>
<evidence type="ECO:0000256" key="10">
    <source>
        <dbReference type="ARBA" id="ARBA00035686"/>
    </source>
</evidence>
<evidence type="ECO:0000256" key="6">
    <source>
        <dbReference type="ARBA" id="ARBA00022692"/>
    </source>
</evidence>